<evidence type="ECO:0000313" key="4">
    <source>
        <dbReference type="EMBL" id="AXI09454.1"/>
    </source>
</evidence>
<dbReference type="Proteomes" id="UP000253908">
    <property type="component" value="Chromosome"/>
</dbReference>
<dbReference type="KEGG" id="ocn:CUC15_11200"/>
<sequence>MEKLASNKSLISNFKGFTLLEMLMVLSIMSVMLLLIVPINNNNLEKVQSTKFIEQLEYDILMIQNLSTTADDSFSIRFYNDRYSILQGMNPAFATRNYPPGFKIDRKNYDSIKFNKNGSIINPRTIDIIVGEKKYLLVFPLGKGRFYISEG</sequence>
<reference evidence="5" key="1">
    <citation type="submission" date="2017-11" db="EMBL/GenBank/DDBJ databases">
        <authorList>
            <person name="Zhu W."/>
        </authorList>
    </citation>
    <scope>NUCLEOTIDE SEQUENCE [LARGE SCALE GENOMIC DNA]</scope>
    <source>
        <strain evidence="5">160</strain>
    </source>
</reference>
<proteinExistence type="predicted"/>
<dbReference type="NCBIfam" id="NF040982">
    <property type="entry name" value="ComGD"/>
    <property type="match status" value="1"/>
</dbReference>
<dbReference type="PROSITE" id="PS00409">
    <property type="entry name" value="PROKAR_NTER_METHYL"/>
    <property type="match status" value="1"/>
</dbReference>
<keyword evidence="3" id="KW-1133">Transmembrane helix</keyword>
<evidence type="ECO:0000256" key="2">
    <source>
        <dbReference type="ARBA" id="ARBA00023287"/>
    </source>
</evidence>
<gene>
    <name evidence="4" type="ORF">CUC15_11200</name>
</gene>
<name>A0A345PHH4_9BACI</name>
<dbReference type="EMBL" id="CP024848">
    <property type="protein sequence ID" value="AXI09454.1"/>
    <property type="molecule type" value="Genomic_DNA"/>
</dbReference>
<dbReference type="AlphaFoldDB" id="A0A345PHH4"/>
<keyword evidence="3" id="KW-0472">Membrane</keyword>
<dbReference type="OrthoDB" id="1653576at2"/>
<dbReference type="Pfam" id="PF07963">
    <property type="entry name" value="N_methyl"/>
    <property type="match status" value="1"/>
</dbReference>
<dbReference type="InterPro" id="IPR012902">
    <property type="entry name" value="N_methyl_site"/>
</dbReference>
<feature type="transmembrane region" description="Helical" evidence="3">
    <location>
        <begin position="20"/>
        <end position="39"/>
    </location>
</feature>
<comment type="subcellular location">
    <subcellularLocation>
        <location evidence="1">Cell surface</location>
    </subcellularLocation>
</comment>
<dbReference type="GO" id="GO:0030420">
    <property type="term" value="P:establishment of competence for transformation"/>
    <property type="evidence" value="ECO:0007669"/>
    <property type="project" value="UniProtKB-KW"/>
</dbReference>
<evidence type="ECO:0000313" key="5">
    <source>
        <dbReference type="Proteomes" id="UP000253908"/>
    </source>
</evidence>
<keyword evidence="5" id="KW-1185">Reference proteome</keyword>
<evidence type="ECO:0000256" key="1">
    <source>
        <dbReference type="ARBA" id="ARBA00004241"/>
    </source>
</evidence>
<dbReference type="GO" id="GO:0009986">
    <property type="term" value="C:cell surface"/>
    <property type="evidence" value="ECO:0007669"/>
    <property type="project" value="UniProtKB-SubCell"/>
</dbReference>
<keyword evidence="3" id="KW-0812">Transmembrane</keyword>
<evidence type="ECO:0000256" key="3">
    <source>
        <dbReference type="SAM" id="Phobius"/>
    </source>
</evidence>
<accession>A0A345PHH4</accession>
<dbReference type="SUPFAM" id="SSF54523">
    <property type="entry name" value="Pili subunits"/>
    <property type="match status" value="1"/>
</dbReference>
<dbReference type="NCBIfam" id="TIGR02532">
    <property type="entry name" value="IV_pilin_GFxxxE"/>
    <property type="match status" value="1"/>
</dbReference>
<dbReference type="InterPro" id="IPR016785">
    <property type="entry name" value="ComGD"/>
</dbReference>
<organism evidence="4 5">
    <name type="scientific">Oceanobacillus zhaokaii</name>
    <dbReference type="NCBI Taxonomy" id="2052660"/>
    <lineage>
        <taxon>Bacteria</taxon>
        <taxon>Bacillati</taxon>
        <taxon>Bacillota</taxon>
        <taxon>Bacilli</taxon>
        <taxon>Bacillales</taxon>
        <taxon>Bacillaceae</taxon>
        <taxon>Oceanobacillus</taxon>
    </lineage>
</organism>
<dbReference type="InterPro" id="IPR045584">
    <property type="entry name" value="Pilin-like"/>
</dbReference>
<keyword evidence="2" id="KW-0178">Competence</keyword>
<dbReference type="RefSeq" id="WP_114916743.1">
    <property type="nucleotide sequence ID" value="NZ_CP024848.1"/>
</dbReference>
<dbReference type="PIRSF" id="PIRSF021292">
    <property type="entry name" value="Competence_ComGD"/>
    <property type="match status" value="1"/>
</dbReference>
<protein>
    <submittedName>
        <fullName evidence="4">DNA transport machinery protein</fullName>
    </submittedName>
</protein>